<proteinExistence type="predicted"/>
<feature type="domain" description="PLD phosphodiesterase" evidence="1">
    <location>
        <begin position="420"/>
        <end position="447"/>
    </location>
</feature>
<feature type="domain" description="PLD phosphodiesterase" evidence="1">
    <location>
        <begin position="170"/>
        <end position="197"/>
    </location>
</feature>
<dbReference type="Pfam" id="PF13091">
    <property type="entry name" value="PLDc_2"/>
    <property type="match status" value="2"/>
</dbReference>
<dbReference type="Gene3D" id="3.30.870.10">
    <property type="entry name" value="Endonuclease Chain A"/>
    <property type="match status" value="2"/>
</dbReference>
<dbReference type="InterPro" id="IPR001736">
    <property type="entry name" value="PLipase_D/transphosphatidylase"/>
</dbReference>
<accession>A0ABP9CRK1</accession>
<dbReference type="CDD" id="cd09113">
    <property type="entry name" value="PLDc_ymdC_like_2"/>
    <property type="match status" value="1"/>
</dbReference>
<comment type="caution">
    <text evidence="2">The sequence shown here is derived from an EMBL/GenBank/DDBJ whole genome shotgun (WGS) entry which is preliminary data.</text>
</comment>
<dbReference type="SMART" id="SM00155">
    <property type="entry name" value="PLDc"/>
    <property type="match status" value="2"/>
</dbReference>
<dbReference type="PROSITE" id="PS50035">
    <property type="entry name" value="PLD"/>
    <property type="match status" value="2"/>
</dbReference>
<reference evidence="3" key="1">
    <citation type="journal article" date="2019" name="Int. J. Syst. Evol. Microbiol.">
        <title>The Global Catalogue of Microorganisms (GCM) 10K type strain sequencing project: providing services to taxonomists for standard genome sequencing and annotation.</title>
        <authorList>
            <consortium name="The Broad Institute Genomics Platform"/>
            <consortium name="The Broad Institute Genome Sequencing Center for Infectious Disease"/>
            <person name="Wu L."/>
            <person name="Ma J."/>
        </authorList>
    </citation>
    <scope>NUCLEOTIDE SEQUENCE [LARGE SCALE GENOMIC DNA]</scope>
    <source>
        <strain evidence="3">JCM 18325</strain>
    </source>
</reference>
<dbReference type="CDD" id="cd09111">
    <property type="entry name" value="PLDc_ymdC_like_1"/>
    <property type="match status" value="1"/>
</dbReference>
<evidence type="ECO:0000259" key="1">
    <source>
        <dbReference type="PROSITE" id="PS50035"/>
    </source>
</evidence>
<dbReference type="RefSeq" id="WP_345277099.1">
    <property type="nucleotide sequence ID" value="NZ_BAABJW010000003.1"/>
</dbReference>
<dbReference type="EMBL" id="BAABJW010000003">
    <property type="protein sequence ID" value="GAA4814416.1"/>
    <property type="molecule type" value="Genomic_DNA"/>
</dbReference>
<organism evidence="2 3">
    <name type="scientific">Litoribaculum gwangyangense</name>
    <dbReference type="NCBI Taxonomy" id="1130722"/>
    <lineage>
        <taxon>Bacteria</taxon>
        <taxon>Pseudomonadati</taxon>
        <taxon>Bacteroidota</taxon>
        <taxon>Flavobacteriia</taxon>
        <taxon>Flavobacteriales</taxon>
        <taxon>Flavobacteriaceae</taxon>
        <taxon>Litoribaculum</taxon>
    </lineage>
</organism>
<dbReference type="SUPFAM" id="SSF56024">
    <property type="entry name" value="Phospholipase D/nuclease"/>
    <property type="match status" value="2"/>
</dbReference>
<dbReference type="PROSITE" id="PS51257">
    <property type="entry name" value="PROKAR_LIPOPROTEIN"/>
    <property type="match status" value="1"/>
</dbReference>
<dbReference type="PANTHER" id="PTHR21248:SF12">
    <property type="entry name" value="CARDIOLIPIN SYNTHASE C"/>
    <property type="match status" value="1"/>
</dbReference>
<evidence type="ECO:0000313" key="2">
    <source>
        <dbReference type="EMBL" id="GAA4814416.1"/>
    </source>
</evidence>
<dbReference type="Proteomes" id="UP001501433">
    <property type="component" value="Unassembled WGS sequence"/>
</dbReference>
<protein>
    <submittedName>
        <fullName evidence="2">Phospholipase D family protein</fullName>
    </submittedName>
</protein>
<name>A0ABP9CRK1_9FLAO</name>
<keyword evidence="3" id="KW-1185">Reference proteome</keyword>
<dbReference type="PANTHER" id="PTHR21248">
    <property type="entry name" value="CARDIOLIPIN SYNTHASE"/>
    <property type="match status" value="1"/>
</dbReference>
<evidence type="ECO:0000313" key="3">
    <source>
        <dbReference type="Proteomes" id="UP001501433"/>
    </source>
</evidence>
<dbReference type="InterPro" id="IPR025202">
    <property type="entry name" value="PLD-like_dom"/>
</dbReference>
<gene>
    <name evidence="2" type="ORF">GCM10023330_22780</name>
</gene>
<sequence length="512" mass="58078">MNFPLKFKNSFLIVLLILCSCGKSKPAKEKTDFCTSIHKNNSTTLTKELQDVALLMKSKTAVYVLEDGSGSMVARAWLTEYAEKTIDIQYFIFSTDNVGLIACDYLVRAADRGVKVRIIVDDIMVDTDIEDILTFNSHKNISVKIYNPGVNLGKNIFQKIEKFTSDFRGANQRMHNKTFIVDDKVVITGGRNIADEYFDYDHEYNFRDRDILLLGKESGAVKKSFDEFWNSPLSVHVEAVVKGESKDTYQENPFENLHEYACNPDNFWPQVRKRIEKLPETFQSIKNSGDLVWLDDVSFISDIPGKNDGEDGLSGGGVSTTALINLIKNAKSSIDIQTPYLITTELGRNLFKEAVDRGVKIRILTNSLASTDNLEAFSSYQSDRERLLKTGVRVFEFRPDAEERKKIMTGELQITLDHQPTFGLHAKSMVIDNYITVIGTFNLDPRSANLNTECIVIVNSNKVSKSVLEGMEIEFKPENSWESTLELNPDSKVGNYKRFKTWTRKIIPKEIL</sequence>